<feature type="domain" description="Enkurin" evidence="1">
    <location>
        <begin position="160"/>
        <end position="217"/>
    </location>
</feature>
<proteinExistence type="predicted"/>
<dbReference type="Proteomes" id="UP001153636">
    <property type="component" value="Chromosome 5"/>
</dbReference>
<evidence type="ECO:0000313" key="2">
    <source>
        <dbReference type="EMBL" id="CAH1111393.1"/>
    </source>
</evidence>
<evidence type="ECO:0000313" key="3">
    <source>
        <dbReference type="Proteomes" id="UP001153636"/>
    </source>
</evidence>
<dbReference type="OrthoDB" id="10476641at2759"/>
<name>A0A9P0GFA5_9CUCU</name>
<organism evidence="2 3">
    <name type="scientific">Psylliodes chrysocephalus</name>
    <dbReference type="NCBI Taxonomy" id="3402493"/>
    <lineage>
        <taxon>Eukaryota</taxon>
        <taxon>Metazoa</taxon>
        <taxon>Ecdysozoa</taxon>
        <taxon>Arthropoda</taxon>
        <taxon>Hexapoda</taxon>
        <taxon>Insecta</taxon>
        <taxon>Pterygota</taxon>
        <taxon>Neoptera</taxon>
        <taxon>Endopterygota</taxon>
        <taxon>Coleoptera</taxon>
        <taxon>Polyphaga</taxon>
        <taxon>Cucujiformia</taxon>
        <taxon>Chrysomeloidea</taxon>
        <taxon>Chrysomelidae</taxon>
        <taxon>Galerucinae</taxon>
        <taxon>Alticini</taxon>
        <taxon>Psylliodes</taxon>
    </lineage>
</organism>
<dbReference type="InterPro" id="IPR027012">
    <property type="entry name" value="Enkurin_dom"/>
</dbReference>
<accession>A0A9P0GFA5</accession>
<dbReference type="Pfam" id="PF13864">
    <property type="entry name" value="Enkurin"/>
    <property type="match status" value="1"/>
</dbReference>
<keyword evidence="3" id="KW-1185">Reference proteome</keyword>
<sequence>MHNLNSKNLPNLRNNIRSKSFYCTKSKESRRSVKLVYFNGNVCKTEENPFNDKSVQTTEKNSKSIKRSSICNQKERCRSAKELKLERGFSICMISNEKEAVTANFATIVDACCQKTTSESGDDDTVPIYKFLCIPASNVSKLPANSPLKLDVACQYEEMLKSEECKDIKMRKLNETYNKRIGELNSLPFRSDSLKMRRRKSSIEADLRKIDVQLKML</sequence>
<protein>
    <recommendedName>
        <fullName evidence="1">Enkurin domain-containing protein</fullName>
    </recommendedName>
</protein>
<gene>
    <name evidence="2" type="ORF">PSYICH_LOCUS11678</name>
</gene>
<dbReference type="AlphaFoldDB" id="A0A9P0GFA5"/>
<evidence type="ECO:0000259" key="1">
    <source>
        <dbReference type="Pfam" id="PF13864"/>
    </source>
</evidence>
<dbReference type="EMBL" id="OV651817">
    <property type="protein sequence ID" value="CAH1111393.1"/>
    <property type="molecule type" value="Genomic_DNA"/>
</dbReference>
<reference evidence="2" key="1">
    <citation type="submission" date="2022-01" db="EMBL/GenBank/DDBJ databases">
        <authorList>
            <person name="King R."/>
        </authorList>
    </citation>
    <scope>NUCLEOTIDE SEQUENCE</scope>
</reference>